<keyword evidence="1" id="KW-0863">Zinc-finger</keyword>
<name>A0A8S5TPT3_9CAUD</name>
<reference evidence="1" key="1">
    <citation type="journal article" date="2021" name="Proc. Natl. Acad. Sci. U.S.A.">
        <title>A Catalog of Tens of Thousands of Viruses from Human Metagenomes Reveals Hidden Associations with Chronic Diseases.</title>
        <authorList>
            <person name="Tisza M.J."/>
            <person name="Buck C.B."/>
        </authorList>
    </citation>
    <scope>NUCLEOTIDE SEQUENCE</scope>
    <source>
        <strain evidence="1">Ct03815</strain>
    </source>
</reference>
<accession>A0A8S5TPT3</accession>
<sequence length="29" mass="3431">MVGLNGRCNRCNGRWRTDRSLWRDRLAPA</sequence>
<dbReference type="GO" id="GO:0008270">
    <property type="term" value="F:zinc ion binding"/>
    <property type="evidence" value="ECO:0007669"/>
    <property type="project" value="UniProtKB-KW"/>
</dbReference>
<proteinExistence type="predicted"/>
<protein>
    <submittedName>
        <fullName evidence="1">TFIIB Transcription factor zinc-finger</fullName>
    </submittedName>
</protein>
<organism evidence="1">
    <name type="scientific">Siphoviridae sp. ct03815</name>
    <dbReference type="NCBI Taxonomy" id="2827759"/>
    <lineage>
        <taxon>Viruses</taxon>
        <taxon>Duplodnaviria</taxon>
        <taxon>Heunggongvirae</taxon>
        <taxon>Uroviricota</taxon>
        <taxon>Caudoviricetes</taxon>
    </lineage>
</organism>
<keyword evidence="1" id="KW-0479">Metal-binding</keyword>
<evidence type="ECO:0000313" key="1">
    <source>
        <dbReference type="EMBL" id="DAF65127.1"/>
    </source>
</evidence>
<keyword evidence="1" id="KW-0862">Zinc</keyword>
<dbReference type="EMBL" id="BK032874">
    <property type="protein sequence ID" value="DAF65127.1"/>
    <property type="molecule type" value="Genomic_DNA"/>
</dbReference>